<accession>A0ABD1K886</accession>
<evidence type="ECO:0000313" key="4">
    <source>
        <dbReference type="EMBL" id="KAL2095304.1"/>
    </source>
</evidence>
<dbReference type="Pfam" id="PF01858">
    <property type="entry name" value="RB_A"/>
    <property type="match status" value="1"/>
</dbReference>
<evidence type="ECO:0000313" key="5">
    <source>
        <dbReference type="Proteomes" id="UP001591681"/>
    </source>
</evidence>
<dbReference type="FunFam" id="1.10.472.10:FF:000039">
    <property type="entry name" value="RB transcriptional corepressor 1"/>
    <property type="match status" value="1"/>
</dbReference>
<keyword evidence="5" id="KW-1185">Reference proteome</keyword>
<evidence type="ECO:0000259" key="3">
    <source>
        <dbReference type="SMART" id="SM01368"/>
    </source>
</evidence>
<evidence type="ECO:0000256" key="1">
    <source>
        <dbReference type="SAM" id="MobiDB-lite"/>
    </source>
</evidence>
<dbReference type="InterPro" id="IPR002720">
    <property type="entry name" value="RB_A"/>
</dbReference>
<proteinExistence type="predicted"/>
<gene>
    <name evidence="4" type="ORF">ACEWY4_010023</name>
</gene>
<dbReference type="PANTHER" id="PTHR13742:SF36">
    <property type="entry name" value="RETINOBLASTOMA-ASSOCIATED PROTEIN"/>
    <property type="match status" value="1"/>
</dbReference>
<dbReference type="Gene3D" id="6.10.140.1380">
    <property type="match status" value="1"/>
</dbReference>
<comment type="caution">
    <text evidence="4">The sequence shown here is derived from an EMBL/GenBank/DDBJ whole genome shotgun (WGS) entry which is preliminary data.</text>
</comment>
<dbReference type="PANTHER" id="PTHR13742">
    <property type="entry name" value="RETINOBLASTOMA-ASSOCIATED PROTEIN RB -RELATED"/>
    <property type="match status" value="1"/>
</dbReference>
<reference evidence="4 5" key="1">
    <citation type="submission" date="2024-09" db="EMBL/GenBank/DDBJ databases">
        <title>A chromosome-level genome assembly of Gray's grenadier anchovy, Coilia grayii.</title>
        <authorList>
            <person name="Fu Z."/>
        </authorList>
    </citation>
    <scope>NUCLEOTIDE SEQUENCE [LARGE SCALE GENOMIC DNA]</scope>
    <source>
        <strain evidence="4">G4</strain>
        <tissue evidence="4">Muscle</tissue>
    </source>
</reference>
<dbReference type="FunFam" id="1.10.472.140:FF:000002">
    <property type="entry name" value="RB transcriptional corepressor 1"/>
    <property type="match status" value="1"/>
</dbReference>
<evidence type="ECO:0000259" key="2">
    <source>
        <dbReference type="SMART" id="SM01367"/>
    </source>
</evidence>
<evidence type="ECO:0008006" key="6">
    <source>
        <dbReference type="Google" id="ProtNLM"/>
    </source>
</evidence>
<dbReference type="Gene3D" id="1.10.472.10">
    <property type="entry name" value="Cyclin-like"/>
    <property type="match status" value="1"/>
</dbReference>
<organism evidence="4 5">
    <name type="scientific">Coilia grayii</name>
    <name type="common">Gray's grenadier anchovy</name>
    <dbReference type="NCBI Taxonomy" id="363190"/>
    <lineage>
        <taxon>Eukaryota</taxon>
        <taxon>Metazoa</taxon>
        <taxon>Chordata</taxon>
        <taxon>Craniata</taxon>
        <taxon>Vertebrata</taxon>
        <taxon>Euteleostomi</taxon>
        <taxon>Actinopterygii</taxon>
        <taxon>Neopterygii</taxon>
        <taxon>Teleostei</taxon>
        <taxon>Clupei</taxon>
        <taxon>Clupeiformes</taxon>
        <taxon>Clupeoidei</taxon>
        <taxon>Engraulidae</taxon>
        <taxon>Coilinae</taxon>
        <taxon>Coilia</taxon>
    </lineage>
</organism>
<feature type="compositionally biased region" description="Polar residues" evidence="1">
    <location>
        <begin position="15"/>
        <end position="32"/>
    </location>
</feature>
<dbReference type="EMBL" id="JBHFQA010000008">
    <property type="protein sequence ID" value="KAL2095304.1"/>
    <property type="molecule type" value="Genomic_DNA"/>
</dbReference>
<feature type="region of interest" description="Disordered" evidence="1">
    <location>
        <begin position="1"/>
        <end position="37"/>
    </location>
</feature>
<dbReference type="Proteomes" id="UP001591681">
    <property type="component" value="Unassembled WGS sequence"/>
</dbReference>
<feature type="domain" description="Retinoblastoma-associated protein A-box" evidence="3">
    <location>
        <begin position="353"/>
        <end position="543"/>
    </location>
</feature>
<protein>
    <recommendedName>
        <fullName evidence="6">Retinoblastoma-associated protein N-terminal domain-containing protein</fullName>
    </recommendedName>
</protein>
<name>A0ABD1K886_9TELE</name>
<dbReference type="SMART" id="SM01368">
    <property type="entry name" value="RB_A"/>
    <property type="match status" value="1"/>
</dbReference>
<dbReference type="SUPFAM" id="SSF47954">
    <property type="entry name" value="Cyclin-like"/>
    <property type="match status" value="1"/>
</dbReference>
<dbReference type="InterPro" id="IPR036915">
    <property type="entry name" value="Cyclin-like_sf"/>
</dbReference>
<sequence>MPPKKRTPQNKEIKQNNSTFDNNNGKPPSNTDDLVVSPSKHKDKEVDFVDFCKDLHVTNSICNHAWSIWKKVSESVEKMPDTNTKHWAACLFVAVIDMDVSTLGFTVVQKAAGLSIKQFLEVLRNLDVNIDIISPKVNTAVSRLEKKYDVYLALYQKFEKIWNDIYTQASDAESTEIFKSIWVMFLLAKGSFLQTEDDLVISFQLLVCVLEFFIKRISPSLLKSQYSTKLTPTRSSRRNQSKAKQRPPEANEPLLEVLCKENECSLDEVKNLYETVFCPFLESSGVLKTQDLPKFEELSLKFEDAFLKTKDFDGRLFLNGEEQCHQEKPDIPQVESTPKKSVSLESPLVVPQTPVRATLYSVQQLKVSLTSASDQPSDTLMTYFKNCTVNPTEEIIKRAERLGEEFSQAFAQVVGPGCSVHGNQRFALGLRLYYRVMESMLKSEEKRLSVQNFSKLLNDSTFHTSLLACSLEVVMATYRSGLSTDTDLSFPWLLGVFRLHSFDFYKVIESFIKAEPSLNRDIVKHLERCEHMIIENIAWKTVSAGCGRRRRCSGNCEVCDTRF</sequence>
<dbReference type="SMART" id="SM01367">
    <property type="entry name" value="DUF3452"/>
    <property type="match status" value="1"/>
</dbReference>
<dbReference type="InterPro" id="IPR024599">
    <property type="entry name" value="RB_N"/>
</dbReference>
<dbReference type="Gene3D" id="1.10.472.140">
    <property type="match status" value="1"/>
</dbReference>
<dbReference type="InterPro" id="IPR028309">
    <property type="entry name" value="RB_fam"/>
</dbReference>
<dbReference type="Pfam" id="PF11934">
    <property type="entry name" value="DUF3452"/>
    <property type="match status" value="1"/>
</dbReference>
<feature type="domain" description="Retinoblastoma-associated protein N-terminal" evidence="2">
    <location>
        <begin position="91"/>
        <end position="216"/>
    </location>
</feature>
<dbReference type="AlphaFoldDB" id="A0ABD1K886"/>